<comment type="function">
    <text evidence="1">Specifically methylates the cytosine at position 967 (m5C967) of 16S rRNA.</text>
</comment>
<dbReference type="Pfam" id="PF01029">
    <property type="entry name" value="NusB"/>
    <property type="match status" value="1"/>
</dbReference>
<dbReference type="Pfam" id="PF01189">
    <property type="entry name" value="Methyltr_RsmB-F"/>
    <property type="match status" value="1"/>
</dbReference>
<reference evidence="16 17" key="1">
    <citation type="submission" date="2019-03" db="EMBL/GenBank/DDBJ databases">
        <title>Genomic Encyclopedia of Type Strains, Phase IV (KMG-IV): sequencing the most valuable type-strain genomes for metagenomic binning, comparative biology and taxonomic classification.</title>
        <authorList>
            <person name="Goeker M."/>
        </authorList>
    </citation>
    <scope>NUCLEOTIDE SEQUENCE [LARGE SCALE GENOMIC DNA]</scope>
    <source>
        <strain evidence="16 17">DSM 26377</strain>
    </source>
</reference>
<keyword evidence="10 14" id="KW-0694">RNA-binding</keyword>
<evidence type="ECO:0000259" key="15">
    <source>
        <dbReference type="PROSITE" id="PS51686"/>
    </source>
</evidence>
<dbReference type="OrthoDB" id="9810297at2"/>
<dbReference type="GO" id="GO:0006355">
    <property type="term" value="P:regulation of DNA-templated transcription"/>
    <property type="evidence" value="ECO:0007669"/>
    <property type="project" value="InterPro"/>
</dbReference>
<dbReference type="NCBIfam" id="NF008149">
    <property type="entry name" value="PRK10901.1"/>
    <property type="match status" value="1"/>
</dbReference>
<dbReference type="PANTHER" id="PTHR22807">
    <property type="entry name" value="NOP2 YEAST -RELATED NOL1/NOP2/FMU SUN DOMAIN-CONTAINING"/>
    <property type="match status" value="1"/>
</dbReference>
<dbReference type="InterPro" id="IPR029063">
    <property type="entry name" value="SAM-dependent_MTases_sf"/>
</dbReference>
<evidence type="ECO:0000256" key="14">
    <source>
        <dbReference type="PROSITE-ProRule" id="PRU01023"/>
    </source>
</evidence>
<keyword evidence="8 14" id="KW-0808">Transferase</keyword>
<dbReference type="Proteomes" id="UP000295341">
    <property type="component" value="Unassembled WGS sequence"/>
</dbReference>
<comment type="caution">
    <text evidence="16">The sequence shown here is derived from an EMBL/GenBank/DDBJ whole genome shotgun (WGS) entry which is preliminary data.</text>
</comment>
<evidence type="ECO:0000256" key="10">
    <source>
        <dbReference type="ARBA" id="ARBA00022884"/>
    </source>
</evidence>
<dbReference type="PROSITE" id="PS51686">
    <property type="entry name" value="SAM_MT_RSMB_NOP"/>
    <property type="match status" value="1"/>
</dbReference>
<feature type="binding site" evidence="14">
    <location>
        <position position="318"/>
    </location>
    <ligand>
        <name>S-adenosyl-L-methionine</name>
        <dbReference type="ChEBI" id="CHEBI:59789"/>
    </ligand>
</feature>
<dbReference type="Gene3D" id="3.30.70.1170">
    <property type="entry name" value="Sun protein, domain 3"/>
    <property type="match status" value="1"/>
</dbReference>
<dbReference type="EMBL" id="SOBT01000009">
    <property type="protein sequence ID" value="TDU28137.1"/>
    <property type="molecule type" value="Genomic_DNA"/>
</dbReference>
<dbReference type="GO" id="GO:0003723">
    <property type="term" value="F:RNA binding"/>
    <property type="evidence" value="ECO:0007669"/>
    <property type="project" value="UniProtKB-UniRule"/>
</dbReference>
<feature type="binding site" evidence="14">
    <location>
        <position position="299"/>
    </location>
    <ligand>
        <name>S-adenosyl-L-methionine</name>
        <dbReference type="ChEBI" id="CHEBI:59789"/>
    </ligand>
</feature>
<feature type="active site" description="Nucleophile" evidence="14">
    <location>
        <position position="371"/>
    </location>
</feature>
<evidence type="ECO:0000313" key="17">
    <source>
        <dbReference type="Proteomes" id="UP000295341"/>
    </source>
</evidence>
<sequence>MNPSPRSAAAVAVAAVLSGRSLDDVLPQHDVALSPGDRSLLRALTYGVLREHGFLAAIMAKMLKSPLTDEPLIAALIEVGLYQLRSMRVSPHAAVSETVDACEILGVPGRRALVNALLRRFQREQRALELAAADDAARRWSHPTWMIDSIRCDWPETWERVLTGGNEQGPLTLRVNGRRISRDDYTAKLRAVGLNARALEFAPDALVLESAVPVERLPGFAEGEVSVQDASAQLAADLLQLEDGQSMLDACCAPGGKTAHALERANLKMLALDRDVERLGRVQENLSRLQLSAQMLAWDAGLLRDRWDGGTFDRILLDAPCSGTGVIRRHPDIKWLRRHDDIPRMAAEQLRLLSGLWPLLAPGGRLVYATCSVLAAEGEDVIRKFFLLQADAKHEAIDAPWGEARKFGRRIAPGADFDGFYYACLRKTGRAAA</sequence>
<dbReference type="GO" id="GO:0008649">
    <property type="term" value="F:rRNA methyltransferase activity"/>
    <property type="evidence" value="ECO:0007669"/>
    <property type="project" value="InterPro"/>
</dbReference>
<evidence type="ECO:0000256" key="8">
    <source>
        <dbReference type="ARBA" id="ARBA00022679"/>
    </source>
</evidence>
<evidence type="ECO:0000256" key="1">
    <source>
        <dbReference type="ARBA" id="ARBA00002724"/>
    </source>
</evidence>
<dbReference type="InterPro" id="IPR049560">
    <property type="entry name" value="MeTrfase_RsmB-F_NOP2_cat"/>
</dbReference>
<name>A0A4S3JYI3_9GAMM</name>
<evidence type="ECO:0000256" key="6">
    <source>
        <dbReference type="ARBA" id="ARBA00022552"/>
    </source>
</evidence>
<evidence type="ECO:0000256" key="4">
    <source>
        <dbReference type="ARBA" id="ARBA00012140"/>
    </source>
</evidence>
<evidence type="ECO:0000313" key="16">
    <source>
        <dbReference type="EMBL" id="TDU28137.1"/>
    </source>
</evidence>
<dbReference type="InterPro" id="IPR035926">
    <property type="entry name" value="NusB-like_sf"/>
</dbReference>
<dbReference type="InterPro" id="IPR023267">
    <property type="entry name" value="RCMT"/>
</dbReference>
<dbReference type="SUPFAM" id="SSF53335">
    <property type="entry name" value="S-adenosyl-L-methionine-dependent methyltransferases"/>
    <property type="match status" value="1"/>
</dbReference>
<dbReference type="InterPro" id="IPR054728">
    <property type="entry name" value="RsmB-like_ferredoxin"/>
</dbReference>
<organism evidence="16 17">
    <name type="scientific">Panacagrimonas perspica</name>
    <dbReference type="NCBI Taxonomy" id="381431"/>
    <lineage>
        <taxon>Bacteria</taxon>
        <taxon>Pseudomonadati</taxon>
        <taxon>Pseudomonadota</taxon>
        <taxon>Gammaproteobacteria</taxon>
        <taxon>Nevskiales</taxon>
        <taxon>Nevskiaceae</taxon>
        <taxon>Panacagrimonas</taxon>
    </lineage>
</organism>
<gene>
    <name evidence="16" type="ORF">DFR24_2502</name>
</gene>
<keyword evidence="6" id="KW-0698">rRNA processing</keyword>
<dbReference type="Pfam" id="PF22458">
    <property type="entry name" value="RsmF-B_ferredox"/>
    <property type="match status" value="1"/>
</dbReference>
<dbReference type="Gene3D" id="3.40.50.150">
    <property type="entry name" value="Vaccinia Virus protein VP39"/>
    <property type="match status" value="1"/>
</dbReference>
<dbReference type="FunFam" id="3.40.50.150:FF:000022">
    <property type="entry name" value="Ribosomal RNA small subunit methyltransferase B"/>
    <property type="match status" value="1"/>
</dbReference>
<dbReference type="InterPro" id="IPR018314">
    <property type="entry name" value="RsmB/NOL1/NOP2-like_CS"/>
</dbReference>
<evidence type="ECO:0000256" key="5">
    <source>
        <dbReference type="ARBA" id="ARBA00022490"/>
    </source>
</evidence>
<feature type="domain" description="SAM-dependent MTase RsmB/NOP-type" evidence="15">
    <location>
        <begin position="161"/>
        <end position="428"/>
    </location>
</feature>
<evidence type="ECO:0000256" key="7">
    <source>
        <dbReference type="ARBA" id="ARBA00022603"/>
    </source>
</evidence>
<protein>
    <recommendedName>
        <fullName evidence="4">16S rRNA (cytosine(967)-C(5))-methyltransferase</fullName>
        <ecNumber evidence="4">2.1.1.176</ecNumber>
    </recommendedName>
    <alternativeName>
        <fullName evidence="11">16S rRNA m5C967 methyltransferase</fullName>
    </alternativeName>
    <alternativeName>
        <fullName evidence="12">rRNA (cytosine-C(5)-)-methyltransferase RsmB</fullName>
    </alternativeName>
</protein>
<feature type="binding site" evidence="14">
    <location>
        <position position="273"/>
    </location>
    <ligand>
        <name>S-adenosyl-L-methionine</name>
        <dbReference type="ChEBI" id="CHEBI:59789"/>
    </ligand>
</feature>
<keyword evidence="17" id="KW-1185">Reference proteome</keyword>
<keyword evidence="9 14" id="KW-0949">S-adenosyl-L-methionine</keyword>
<proteinExistence type="inferred from homology"/>
<keyword evidence="7 14" id="KW-0489">Methyltransferase</keyword>
<dbReference type="NCBIfam" id="TIGR00563">
    <property type="entry name" value="rsmB"/>
    <property type="match status" value="1"/>
</dbReference>
<dbReference type="PROSITE" id="PS01153">
    <property type="entry name" value="NOL1_NOP2_SUN"/>
    <property type="match status" value="1"/>
</dbReference>
<accession>A0A4S3JYI3</accession>
<evidence type="ECO:0000256" key="2">
    <source>
        <dbReference type="ARBA" id="ARBA00004496"/>
    </source>
</evidence>
<dbReference type="InterPro" id="IPR001678">
    <property type="entry name" value="MeTrfase_RsmB-F_NOP2_dom"/>
</dbReference>
<comment type="subcellular location">
    <subcellularLocation>
        <location evidence="2">Cytoplasm</location>
    </subcellularLocation>
</comment>
<comment type="catalytic activity">
    <reaction evidence="13">
        <text>cytidine(967) in 16S rRNA + S-adenosyl-L-methionine = 5-methylcytidine(967) in 16S rRNA + S-adenosyl-L-homocysteine + H(+)</text>
        <dbReference type="Rhea" id="RHEA:42748"/>
        <dbReference type="Rhea" id="RHEA-COMP:10219"/>
        <dbReference type="Rhea" id="RHEA-COMP:10220"/>
        <dbReference type="ChEBI" id="CHEBI:15378"/>
        <dbReference type="ChEBI" id="CHEBI:57856"/>
        <dbReference type="ChEBI" id="CHEBI:59789"/>
        <dbReference type="ChEBI" id="CHEBI:74483"/>
        <dbReference type="ChEBI" id="CHEBI:82748"/>
        <dbReference type="EC" id="2.1.1.176"/>
    </reaction>
</comment>
<dbReference type="InterPro" id="IPR004573">
    <property type="entry name" value="rRNA_ssu_MeTfrase_B"/>
</dbReference>
<keyword evidence="5" id="KW-0963">Cytoplasm</keyword>
<dbReference type="SUPFAM" id="SSF48013">
    <property type="entry name" value="NusB-like"/>
    <property type="match status" value="1"/>
</dbReference>
<dbReference type="EC" id="2.1.1.176" evidence="4"/>
<dbReference type="InterPro" id="IPR006027">
    <property type="entry name" value="NusB_RsmB_TIM44"/>
</dbReference>
<feature type="binding site" evidence="14">
    <location>
        <begin position="251"/>
        <end position="257"/>
    </location>
    <ligand>
        <name>S-adenosyl-L-methionine</name>
        <dbReference type="ChEBI" id="CHEBI:59789"/>
    </ligand>
</feature>
<evidence type="ECO:0000256" key="11">
    <source>
        <dbReference type="ARBA" id="ARBA00030399"/>
    </source>
</evidence>
<dbReference type="RefSeq" id="WP_133881720.1">
    <property type="nucleotide sequence ID" value="NZ_MWIN01000044.1"/>
</dbReference>
<dbReference type="GO" id="GO:0005737">
    <property type="term" value="C:cytoplasm"/>
    <property type="evidence" value="ECO:0007669"/>
    <property type="project" value="UniProtKB-SubCell"/>
</dbReference>
<evidence type="ECO:0000256" key="13">
    <source>
        <dbReference type="ARBA" id="ARBA00047283"/>
    </source>
</evidence>
<evidence type="ECO:0000256" key="9">
    <source>
        <dbReference type="ARBA" id="ARBA00022691"/>
    </source>
</evidence>
<evidence type="ECO:0000256" key="12">
    <source>
        <dbReference type="ARBA" id="ARBA00031088"/>
    </source>
</evidence>
<evidence type="ECO:0000256" key="3">
    <source>
        <dbReference type="ARBA" id="ARBA00007494"/>
    </source>
</evidence>
<dbReference type="PRINTS" id="PR02008">
    <property type="entry name" value="RCMTFAMILY"/>
</dbReference>
<dbReference type="Gene3D" id="1.10.940.10">
    <property type="entry name" value="NusB-like"/>
    <property type="match status" value="1"/>
</dbReference>
<comment type="similarity">
    <text evidence="3 14">Belongs to the class I-like SAM-binding methyltransferase superfamily. RsmB/NOP family.</text>
</comment>
<dbReference type="PANTHER" id="PTHR22807:SF61">
    <property type="entry name" value="NOL1_NOP2_SUN FAMILY PROTEIN _ ANTITERMINATION NUSB DOMAIN-CONTAINING PROTEIN"/>
    <property type="match status" value="1"/>
</dbReference>
<dbReference type="AlphaFoldDB" id="A0A4S3JYI3"/>